<evidence type="ECO:0000256" key="6">
    <source>
        <dbReference type="ARBA" id="ARBA00023125"/>
    </source>
</evidence>
<dbReference type="GO" id="GO:0032993">
    <property type="term" value="C:protein-DNA complex"/>
    <property type="evidence" value="ECO:0007669"/>
    <property type="project" value="TreeGrafter"/>
</dbReference>
<dbReference type="OrthoDB" id="9802426at2"/>
<name>A0A364JUP6_9HYPH</name>
<dbReference type="CDD" id="cd17624">
    <property type="entry name" value="REC_OmpR_PmrA-like"/>
    <property type="match status" value="1"/>
</dbReference>
<reference evidence="12 13" key="1">
    <citation type="submission" date="2018-06" db="EMBL/GenBank/DDBJ databases">
        <title>Genomic Encyclopedia of Type Strains, Phase IV (KMG-IV): sequencing the most valuable type-strain genomes for metagenomic binning, comparative biology and taxonomic classification.</title>
        <authorList>
            <person name="Goeker M."/>
        </authorList>
    </citation>
    <scope>NUCLEOTIDE SEQUENCE [LARGE SCALE GENOMIC DNA]</scope>
    <source>
        <strain evidence="12 13">DSM 26720</strain>
    </source>
</reference>
<dbReference type="RefSeq" id="WP_111575611.1">
    <property type="nucleotide sequence ID" value="NZ_JBHEEY010000008.1"/>
</dbReference>
<comment type="caution">
    <text evidence="12">The sequence shown here is derived from an EMBL/GenBank/DDBJ whole genome shotgun (WGS) entry which is preliminary data.</text>
</comment>
<feature type="modified residue" description="4-aspartylphosphate" evidence="8">
    <location>
        <position position="51"/>
    </location>
</feature>
<evidence type="ECO:0000313" key="12">
    <source>
        <dbReference type="EMBL" id="RAK27863.1"/>
    </source>
</evidence>
<feature type="domain" description="Response regulatory" evidence="10">
    <location>
        <begin position="2"/>
        <end position="116"/>
    </location>
</feature>
<dbReference type="Pfam" id="PF00486">
    <property type="entry name" value="Trans_reg_C"/>
    <property type="match status" value="1"/>
</dbReference>
<evidence type="ECO:0000256" key="2">
    <source>
        <dbReference type="ARBA" id="ARBA00022490"/>
    </source>
</evidence>
<evidence type="ECO:0000256" key="9">
    <source>
        <dbReference type="PROSITE-ProRule" id="PRU01091"/>
    </source>
</evidence>
<protein>
    <submittedName>
        <fullName evidence="12">Two-component system response regulator QseB</fullName>
    </submittedName>
</protein>
<dbReference type="Gene3D" id="6.10.250.690">
    <property type="match status" value="1"/>
</dbReference>
<keyword evidence="2" id="KW-0963">Cytoplasm</keyword>
<feature type="DNA-binding region" description="OmpR/PhoB-type" evidence="9">
    <location>
        <begin position="124"/>
        <end position="218"/>
    </location>
</feature>
<dbReference type="SMART" id="SM00448">
    <property type="entry name" value="REC"/>
    <property type="match status" value="1"/>
</dbReference>
<keyword evidence="5" id="KW-0805">Transcription regulation</keyword>
<evidence type="ECO:0000256" key="7">
    <source>
        <dbReference type="ARBA" id="ARBA00023163"/>
    </source>
</evidence>
<proteinExistence type="predicted"/>
<evidence type="ECO:0000256" key="3">
    <source>
        <dbReference type="ARBA" id="ARBA00022553"/>
    </source>
</evidence>
<keyword evidence="4" id="KW-0902">Two-component regulatory system</keyword>
<evidence type="ECO:0000259" key="10">
    <source>
        <dbReference type="PROSITE" id="PS50110"/>
    </source>
</evidence>
<dbReference type="Gene3D" id="1.10.10.10">
    <property type="entry name" value="Winged helix-like DNA-binding domain superfamily/Winged helix DNA-binding domain"/>
    <property type="match status" value="1"/>
</dbReference>
<dbReference type="InterPro" id="IPR039420">
    <property type="entry name" value="WalR-like"/>
</dbReference>
<evidence type="ECO:0000259" key="11">
    <source>
        <dbReference type="PROSITE" id="PS51755"/>
    </source>
</evidence>
<dbReference type="Proteomes" id="UP000249453">
    <property type="component" value="Unassembled WGS sequence"/>
</dbReference>
<dbReference type="GO" id="GO:0005829">
    <property type="term" value="C:cytosol"/>
    <property type="evidence" value="ECO:0007669"/>
    <property type="project" value="TreeGrafter"/>
</dbReference>
<keyword evidence="3 8" id="KW-0597">Phosphoprotein</keyword>
<evidence type="ECO:0000256" key="5">
    <source>
        <dbReference type="ARBA" id="ARBA00023015"/>
    </source>
</evidence>
<dbReference type="Pfam" id="PF00072">
    <property type="entry name" value="Response_reg"/>
    <property type="match status" value="1"/>
</dbReference>
<dbReference type="InterPro" id="IPR036388">
    <property type="entry name" value="WH-like_DNA-bd_sf"/>
</dbReference>
<dbReference type="CDD" id="cd00383">
    <property type="entry name" value="trans_reg_C"/>
    <property type="match status" value="1"/>
</dbReference>
<keyword evidence="6 9" id="KW-0238">DNA-binding</keyword>
<dbReference type="InterPro" id="IPR011006">
    <property type="entry name" value="CheY-like_superfamily"/>
</dbReference>
<dbReference type="PROSITE" id="PS51755">
    <property type="entry name" value="OMPR_PHOB"/>
    <property type="match status" value="1"/>
</dbReference>
<evidence type="ECO:0000313" key="13">
    <source>
        <dbReference type="Proteomes" id="UP000249453"/>
    </source>
</evidence>
<dbReference type="PROSITE" id="PS50110">
    <property type="entry name" value="RESPONSE_REGULATORY"/>
    <property type="match status" value="1"/>
</dbReference>
<dbReference type="GO" id="GO:0000976">
    <property type="term" value="F:transcription cis-regulatory region binding"/>
    <property type="evidence" value="ECO:0007669"/>
    <property type="project" value="TreeGrafter"/>
</dbReference>
<evidence type="ECO:0000256" key="8">
    <source>
        <dbReference type="PROSITE-ProRule" id="PRU00169"/>
    </source>
</evidence>
<keyword evidence="13" id="KW-1185">Reference proteome</keyword>
<dbReference type="GO" id="GO:0006355">
    <property type="term" value="P:regulation of DNA-templated transcription"/>
    <property type="evidence" value="ECO:0007669"/>
    <property type="project" value="InterPro"/>
</dbReference>
<accession>A0A364JUP6</accession>
<dbReference type="EMBL" id="QLMK01000008">
    <property type="protein sequence ID" value="RAK27863.1"/>
    <property type="molecule type" value="Genomic_DNA"/>
</dbReference>
<evidence type="ECO:0000256" key="1">
    <source>
        <dbReference type="ARBA" id="ARBA00004496"/>
    </source>
</evidence>
<evidence type="ECO:0000256" key="4">
    <source>
        <dbReference type="ARBA" id="ARBA00023012"/>
    </source>
</evidence>
<dbReference type="InterPro" id="IPR001789">
    <property type="entry name" value="Sig_transdc_resp-reg_receiver"/>
</dbReference>
<dbReference type="Gene3D" id="3.40.50.2300">
    <property type="match status" value="1"/>
</dbReference>
<sequence length="221" mass="24672">MRVLIVEDDAVLRDGLKVGLKIAGFNTDAVETCDEAEVALRNHEFDAVVLDLMLPDGSGLDILCSMRERRDTTPVLLLTARDQVSDRITGLDAGADDYLGKPFDLDEVAARLRALHRRGAARHGPLLKWCGLVLNPATQTLEQDGRPIHLSRREYAILHALMIHPGQILSRNQIEEKLYGWQEEIESNAVEVHIHHLRNKLGPDVIRTVRGIGYRLGEEPG</sequence>
<dbReference type="PANTHER" id="PTHR48111:SF35">
    <property type="entry name" value="TRANSCRIPTIONAL REGULATORY PROTEIN QSEB"/>
    <property type="match status" value="1"/>
</dbReference>
<dbReference type="InterPro" id="IPR001867">
    <property type="entry name" value="OmpR/PhoB-type_DNA-bd"/>
</dbReference>
<gene>
    <name evidence="12" type="ORF">C7374_10868</name>
</gene>
<dbReference type="SUPFAM" id="SSF52172">
    <property type="entry name" value="CheY-like"/>
    <property type="match status" value="1"/>
</dbReference>
<dbReference type="PANTHER" id="PTHR48111">
    <property type="entry name" value="REGULATOR OF RPOS"/>
    <property type="match status" value="1"/>
</dbReference>
<comment type="subcellular location">
    <subcellularLocation>
        <location evidence="1">Cytoplasm</location>
    </subcellularLocation>
</comment>
<feature type="domain" description="OmpR/PhoB-type" evidence="11">
    <location>
        <begin position="124"/>
        <end position="218"/>
    </location>
</feature>
<dbReference type="GO" id="GO:0000156">
    <property type="term" value="F:phosphorelay response regulator activity"/>
    <property type="evidence" value="ECO:0007669"/>
    <property type="project" value="TreeGrafter"/>
</dbReference>
<dbReference type="SMART" id="SM00862">
    <property type="entry name" value="Trans_reg_C"/>
    <property type="match status" value="1"/>
</dbReference>
<organism evidence="12 13">
    <name type="scientific">Falsochrobactrum ovis</name>
    <dbReference type="NCBI Taxonomy" id="1293442"/>
    <lineage>
        <taxon>Bacteria</taxon>
        <taxon>Pseudomonadati</taxon>
        <taxon>Pseudomonadota</taxon>
        <taxon>Alphaproteobacteria</taxon>
        <taxon>Hyphomicrobiales</taxon>
        <taxon>Brucellaceae</taxon>
        <taxon>Falsochrobactrum</taxon>
    </lineage>
</organism>
<keyword evidence="7" id="KW-0804">Transcription</keyword>
<dbReference type="AlphaFoldDB" id="A0A364JUP6"/>